<dbReference type="Pfam" id="PF04500">
    <property type="entry name" value="FLYWCH"/>
    <property type="match status" value="1"/>
</dbReference>
<keyword evidence="2" id="KW-0863">Zinc-finger</keyword>
<sequence>MHDALGFVFCNSRHGNTVLCYGNYRYRKGYVYSDGERIKWECVKVGRSRGSCGAAVVTLDGTVVDVKSIHNH</sequence>
<organism evidence="5 6">
    <name type="scientific">Iphiclides podalirius</name>
    <name type="common">scarce swallowtail</name>
    <dbReference type="NCBI Taxonomy" id="110791"/>
    <lineage>
        <taxon>Eukaryota</taxon>
        <taxon>Metazoa</taxon>
        <taxon>Ecdysozoa</taxon>
        <taxon>Arthropoda</taxon>
        <taxon>Hexapoda</taxon>
        <taxon>Insecta</taxon>
        <taxon>Pterygota</taxon>
        <taxon>Neoptera</taxon>
        <taxon>Endopterygota</taxon>
        <taxon>Lepidoptera</taxon>
        <taxon>Glossata</taxon>
        <taxon>Ditrysia</taxon>
        <taxon>Papilionoidea</taxon>
        <taxon>Papilionidae</taxon>
        <taxon>Papilioninae</taxon>
        <taxon>Iphiclides</taxon>
    </lineage>
</organism>
<name>A0ABN8HS07_9NEOP</name>
<evidence type="ECO:0000259" key="4">
    <source>
        <dbReference type="Pfam" id="PF04500"/>
    </source>
</evidence>
<reference evidence="5" key="1">
    <citation type="submission" date="2022-03" db="EMBL/GenBank/DDBJ databases">
        <authorList>
            <person name="Martin H S."/>
        </authorList>
    </citation>
    <scope>NUCLEOTIDE SEQUENCE</scope>
</reference>
<dbReference type="Proteomes" id="UP000837857">
    <property type="component" value="Chromosome 12"/>
</dbReference>
<feature type="domain" description="FLYWCH-type" evidence="4">
    <location>
        <begin position="9"/>
        <end position="72"/>
    </location>
</feature>
<evidence type="ECO:0000256" key="2">
    <source>
        <dbReference type="ARBA" id="ARBA00022771"/>
    </source>
</evidence>
<accession>A0ABN8HS07</accession>
<keyword evidence="6" id="KW-1185">Reference proteome</keyword>
<evidence type="ECO:0000256" key="3">
    <source>
        <dbReference type="ARBA" id="ARBA00022833"/>
    </source>
</evidence>
<protein>
    <recommendedName>
        <fullName evidence="4">FLYWCH-type domain-containing protein</fullName>
    </recommendedName>
</protein>
<evidence type="ECO:0000313" key="6">
    <source>
        <dbReference type="Proteomes" id="UP000837857"/>
    </source>
</evidence>
<evidence type="ECO:0000256" key="1">
    <source>
        <dbReference type="ARBA" id="ARBA00022723"/>
    </source>
</evidence>
<dbReference type="EMBL" id="OW152824">
    <property type="protein sequence ID" value="CAH2040301.1"/>
    <property type="molecule type" value="Genomic_DNA"/>
</dbReference>
<proteinExistence type="predicted"/>
<evidence type="ECO:0000313" key="5">
    <source>
        <dbReference type="EMBL" id="CAH2040301.1"/>
    </source>
</evidence>
<gene>
    <name evidence="5" type="ORF">IPOD504_LOCUS2464</name>
</gene>
<keyword evidence="3" id="KW-0862">Zinc</keyword>
<dbReference type="InterPro" id="IPR007588">
    <property type="entry name" value="Znf_FLYWCH"/>
</dbReference>
<dbReference type="Gene3D" id="2.20.25.240">
    <property type="match status" value="1"/>
</dbReference>
<feature type="non-terminal residue" evidence="5">
    <location>
        <position position="1"/>
    </location>
</feature>
<keyword evidence="1" id="KW-0479">Metal-binding</keyword>